<gene>
    <name evidence="2" type="ORF">VTL71DRAFT_13739</name>
</gene>
<reference evidence="2 3" key="1">
    <citation type="journal article" date="2024" name="Commun. Biol.">
        <title>Comparative genomic analysis of thermophilic fungi reveals convergent evolutionary adaptations and gene losses.</title>
        <authorList>
            <person name="Steindorff A.S."/>
            <person name="Aguilar-Pontes M.V."/>
            <person name="Robinson A.J."/>
            <person name="Andreopoulos B."/>
            <person name="LaButti K."/>
            <person name="Kuo A."/>
            <person name="Mondo S."/>
            <person name="Riley R."/>
            <person name="Otillar R."/>
            <person name="Haridas S."/>
            <person name="Lipzen A."/>
            <person name="Grimwood J."/>
            <person name="Schmutz J."/>
            <person name="Clum A."/>
            <person name="Reid I.D."/>
            <person name="Moisan M.C."/>
            <person name="Butler G."/>
            <person name="Nguyen T.T.M."/>
            <person name="Dewar K."/>
            <person name="Conant G."/>
            <person name="Drula E."/>
            <person name="Henrissat B."/>
            <person name="Hansel C."/>
            <person name="Singer S."/>
            <person name="Hutchinson M.I."/>
            <person name="de Vries R.P."/>
            <person name="Natvig D.O."/>
            <person name="Powell A.J."/>
            <person name="Tsang A."/>
            <person name="Grigoriev I.V."/>
        </authorList>
    </citation>
    <scope>NUCLEOTIDE SEQUENCE [LARGE SCALE GENOMIC DNA]</scope>
    <source>
        <strain evidence="2 3">CBS 494.80</strain>
    </source>
</reference>
<dbReference type="InterPro" id="IPR051783">
    <property type="entry name" value="NAD(P)-dependent_oxidoreduct"/>
</dbReference>
<dbReference type="PANTHER" id="PTHR48079:SF6">
    <property type="entry name" value="NAD(P)-BINDING DOMAIN-CONTAINING PROTEIN-RELATED"/>
    <property type="match status" value="1"/>
</dbReference>
<comment type="caution">
    <text evidence="2">The sequence shown here is derived from an EMBL/GenBank/DDBJ whole genome shotgun (WGS) entry which is preliminary data.</text>
</comment>
<dbReference type="Gene3D" id="3.40.50.720">
    <property type="entry name" value="NAD(P)-binding Rossmann-like Domain"/>
    <property type="match status" value="1"/>
</dbReference>
<keyword evidence="3" id="KW-1185">Reference proteome</keyword>
<dbReference type="Pfam" id="PF05368">
    <property type="entry name" value="NmrA"/>
    <property type="match status" value="1"/>
</dbReference>
<accession>A0ABR4CL89</accession>
<dbReference type="SUPFAM" id="SSF51735">
    <property type="entry name" value="NAD(P)-binding Rossmann-fold domains"/>
    <property type="match status" value="1"/>
</dbReference>
<evidence type="ECO:0000259" key="1">
    <source>
        <dbReference type="Pfam" id="PF05368"/>
    </source>
</evidence>
<organism evidence="2 3">
    <name type="scientific">Oculimacula yallundae</name>
    <dbReference type="NCBI Taxonomy" id="86028"/>
    <lineage>
        <taxon>Eukaryota</taxon>
        <taxon>Fungi</taxon>
        <taxon>Dikarya</taxon>
        <taxon>Ascomycota</taxon>
        <taxon>Pezizomycotina</taxon>
        <taxon>Leotiomycetes</taxon>
        <taxon>Helotiales</taxon>
        <taxon>Ploettnerulaceae</taxon>
        <taxon>Oculimacula</taxon>
    </lineage>
</organism>
<sequence>MATKIFITGTTGYIGGDVMHTLYKAHPELSYTALVRNSDKGALVAAAFPKVKLVYGTLDDSSILEEESAKADIVIHTADSSDHAGASKAIAKGIASGHSKEKPGFWLHLSGAGILCWKDMETETYGEAPSQQPYDDLERVEDLTSLPDSAFHRDVDKIVLGASSDVVKTAVLCPPTIYGAGRGPGNARSRQVYNLVKVTLEQSQAPQLGKGLTEWDNVNVHDLSDLFVLLTEAAITNKPDMDSKLWGKEGYFLAENGHHVWGEVSKLVGKSAFEKGFIKEKETKAMSSDEAKEAAGFEALSWGLNSKGFAKRARKYLGWKPSGRSLEDEIPFIIDGEAEILGIKKGHAEKAAGEK</sequence>
<protein>
    <recommendedName>
        <fullName evidence="1">NmrA-like domain-containing protein</fullName>
    </recommendedName>
</protein>
<dbReference type="EMBL" id="JAZHXI010000006">
    <property type="protein sequence ID" value="KAL2070713.1"/>
    <property type="molecule type" value="Genomic_DNA"/>
</dbReference>
<feature type="domain" description="NmrA-like" evidence="1">
    <location>
        <begin position="3"/>
        <end position="92"/>
    </location>
</feature>
<dbReference type="InterPro" id="IPR008030">
    <property type="entry name" value="NmrA-like"/>
</dbReference>
<proteinExistence type="predicted"/>
<dbReference type="Proteomes" id="UP001595075">
    <property type="component" value="Unassembled WGS sequence"/>
</dbReference>
<name>A0ABR4CL89_9HELO</name>
<dbReference type="PANTHER" id="PTHR48079">
    <property type="entry name" value="PROTEIN YEEZ"/>
    <property type="match status" value="1"/>
</dbReference>
<evidence type="ECO:0000313" key="3">
    <source>
        <dbReference type="Proteomes" id="UP001595075"/>
    </source>
</evidence>
<evidence type="ECO:0000313" key="2">
    <source>
        <dbReference type="EMBL" id="KAL2070713.1"/>
    </source>
</evidence>
<dbReference type="InterPro" id="IPR036291">
    <property type="entry name" value="NAD(P)-bd_dom_sf"/>
</dbReference>